<dbReference type="SUPFAM" id="SSF51735">
    <property type="entry name" value="NAD(P)-binding Rossmann-fold domains"/>
    <property type="match status" value="1"/>
</dbReference>
<dbReference type="PANTHER" id="PTHR43391:SF14">
    <property type="entry name" value="DEHYDROGENASE_REDUCTASE SDR FAMILY PROTEIN 7-LIKE"/>
    <property type="match status" value="1"/>
</dbReference>
<dbReference type="EMBL" id="FNVU01000029">
    <property type="protein sequence ID" value="SEG94118.1"/>
    <property type="molecule type" value="Genomic_DNA"/>
</dbReference>
<feature type="region of interest" description="Disordered" evidence="4">
    <location>
        <begin position="112"/>
        <end position="183"/>
    </location>
</feature>
<dbReference type="PANTHER" id="PTHR43391">
    <property type="entry name" value="RETINOL DEHYDROGENASE-RELATED"/>
    <property type="match status" value="1"/>
</dbReference>
<dbReference type="AlphaFoldDB" id="A0A1H6E8G6"/>
<accession>A0A1H6E8G6</accession>
<dbReference type="Pfam" id="PF00106">
    <property type="entry name" value="adh_short"/>
    <property type="match status" value="1"/>
</dbReference>
<feature type="compositionally biased region" description="Low complexity" evidence="4">
    <location>
        <begin position="114"/>
        <end position="130"/>
    </location>
</feature>
<dbReference type="PROSITE" id="PS00061">
    <property type="entry name" value="ADH_SHORT"/>
    <property type="match status" value="1"/>
</dbReference>
<evidence type="ECO:0000313" key="6">
    <source>
        <dbReference type="Proteomes" id="UP000236754"/>
    </source>
</evidence>
<dbReference type="GO" id="GO:0016491">
    <property type="term" value="F:oxidoreductase activity"/>
    <property type="evidence" value="ECO:0007669"/>
    <property type="project" value="UniProtKB-KW"/>
</dbReference>
<evidence type="ECO:0000256" key="1">
    <source>
        <dbReference type="ARBA" id="ARBA00006484"/>
    </source>
</evidence>
<feature type="compositionally biased region" description="Low complexity" evidence="4">
    <location>
        <begin position="148"/>
        <end position="160"/>
    </location>
</feature>
<protein>
    <submittedName>
        <fullName evidence="5">Short chain dehydrogenase</fullName>
    </submittedName>
</protein>
<dbReference type="CDD" id="cd05233">
    <property type="entry name" value="SDR_c"/>
    <property type="match status" value="1"/>
</dbReference>
<keyword evidence="6" id="KW-1185">Reference proteome</keyword>
<dbReference type="InterPro" id="IPR002347">
    <property type="entry name" value="SDR_fam"/>
</dbReference>
<evidence type="ECO:0000256" key="3">
    <source>
        <dbReference type="ARBA" id="ARBA00023002"/>
    </source>
</evidence>
<feature type="compositionally biased region" description="Basic and acidic residues" evidence="4">
    <location>
        <begin position="136"/>
        <end position="147"/>
    </location>
</feature>
<dbReference type="Proteomes" id="UP000236754">
    <property type="component" value="Unassembled WGS sequence"/>
</dbReference>
<keyword evidence="2" id="KW-0521">NADP</keyword>
<dbReference type="PRINTS" id="PR00081">
    <property type="entry name" value="GDHRDH"/>
</dbReference>
<feature type="compositionally biased region" description="Low complexity" evidence="4">
    <location>
        <begin position="170"/>
        <end position="183"/>
    </location>
</feature>
<dbReference type="Gene3D" id="3.40.50.720">
    <property type="entry name" value="NAD(P)-binding Rossmann-like Domain"/>
    <property type="match status" value="1"/>
</dbReference>
<name>A0A1H6E8G6_9ACTN</name>
<reference evidence="5 6" key="1">
    <citation type="submission" date="2016-10" db="EMBL/GenBank/DDBJ databases">
        <authorList>
            <person name="de Groot N.N."/>
        </authorList>
    </citation>
    <scope>NUCLEOTIDE SEQUENCE [LARGE SCALE GENOMIC DNA]</scope>
    <source>
        <strain evidence="5 6">CGMCC 4.2023</strain>
    </source>
</reference>
<proteinExistence type="inferred from homology"/>
<dbReference type="InterPro" id="IPR020904">
    <property type="entry name" value="Sc_DH/Rdtase_CS"/>
</dbReference>
<evidence type="ECO:0000313" key="5">
    <source>
        <dbReference type="EMBL" id="SEG94118.1"/>
    </source>
</evidence>
<evidence type="ECO:0000256" key="2">
    <source>
        <dbReference type="ARBA" id="ARBA00022857"/>
    </source>
</evidence>
<organism evidence="5 6">
    <name type="scientific">Actinacidiphila yanglinensis</name>
    <dbReference type="NCBI Taxonomy" id="310779"/>
    <lineage>
        <taxon>Bacteria</taxon>
        <taxon>Bacillati</taxon>
        <taxon>Actinomycetota</taxon>
        <taxon>Actinomycetes</taxon>
        <taxon>Kitasatosporales</taxon>
        <taxon>Streptomycetaceae</taxon>
        <taxon>Actinacidiphila</taxon>
    </lineage>
</organism>
<dbReference type="InterPro" id="IPR036291">
    <property type="entry name" value="NAD(P)-bd_dom_sf"/>
</dbReference>
<keyword evidence="3" id="KW-0560">Oxidoreductase</keyword>
<comment type="similarity">
    <text evidence="1">Belongs to the short-chain dehydrogenases/reductases (SDR) family.</text>
</comment>
<evidence type="ECO:0000256" key="4">
    <source>
        <dbReference type="SAM" id="MobiDB-lite"/>
    </source>
</evidence>
<gene>
    <name evidence="5" type="ORF">SAMN05216223_12946</name>
</gene>
<sequence length="256" mass="27384">MIDVNLKGVLYGIAAALPVFRDQGFGQFVNTASTAAYLTVPNQAVYSATKHAVRALSEGPRKEAGENLRVTIVSPGFVRTNFVEAVDNPEVRAQLIEARDKFAVAPEAIAHAMPSRSSSPPTSTSANSSSVPPPRPDSHRPAARARDPAQPQFAPRAAAPLMKWRRPPVRSTGGRPSGLPRPRGMAWITVDQITSASSVSTSCPPPGVMSCRRVRTRISVTRALTPRKAAPMMNAVRYPCTSPAERTAAEAPWPAM</sequence>